<dbReference type="AlphaFoldDB" id="A0A4Y2LH13"/>
<comment type="caution">
    <text evidence="1">The sequence shown here is derived from an EMBL/GenBank/DDBJ whole genome shotgun (WGS) entry which is preliminary data.</text>
</comment>
<dbReference type="Gene3D" id="3.30.420.10">
    <property type="entry name" value="Ribonuclease H-like superfamily/Ribonuclease H"/>
    <property type="match status" value="1"/>
</dbReference>
<sequence>MFTVHYSIDRYRELQNFYHRDRSEDLLHEKNITCKVQDHPRKSAPQVPADLKTDYNSEVVPQTQDSYPQHTSKVCEEWCRYRVKQQLHNPPRSPDFNLIEQHLWKKSAVDSLNKQI</sequence>
<dbReference type="Proteomes" id="UP000499080">
    <property type="component" value="Unassembled WGS sequence"/>
</dbReference>
<name>A0A4Y2LH13_ARAVE</name>
<gene>
    <name evidence="1" type="ORF">AVEN_238760_1</name>
</gene>
<accession>A0A4Y2LH13</accession>
<dbReference type="EMBL" id="BGPR01005835">
    <property type="protein sequence ID" value="GBN13844.1"/>
    <property type="molecule type" value="Genomic_DNA"/>
</dbReference>
<dbReference type="InterPro" id="IPR036397">
    <property type="entry name" value="RNaseH_sf"/>
</dbReference>
<protein>
    <submittedName>
        <fullName evidence="1">Uncharacterized protein</fullName>
    </submittedName>
</protein>
<organism evidence="1 2">
    <name type="scientific">Araneus ventricosus</name>
    <name type="common">Orbweaver spider</name>
    <name type="synonym">Epeira ventricosa</name>
    <dbReference type="NCBI Taxonomy" id="182803"/>
    <lineage>
        <taxon>Eukaryota</taxon>
        <taxon>Metazoa</taxon>
        <taxon>Ecdysozoa</taxon>
        <taxon>Arthropoda</taxon>
        <taxon>Chelicerata</taxon>
        <taxon>Arachnida</taxon>
        <taxon>Araneae</taxon>
        <taxon>Araneomorphae</taxon>
        <taxon>Entelegynae</taxon>
        <taxon>Araneoidea</taxon>
        <taxon>Araneidae</taxon>
        <taxon>Araneus</taxon>
    </lineage>
</organism>
<proteinExistence type="predicted"/>
<evidence type="ECO:0000313" key="2">
    <source>
        <dbReference type="Proteomes" id="UP000499080"/>
    </source>
</evidence>
<keyword evidence="2" id="KW-1185">Reference proteome</keyword>
<evidence type="ECO:0000313" key="1">
    <source>
        <dbReference type="EMBL" id="GBN13844.1"/>
    </source>
</evidence>
<reference evidence="1 2" key="1">
    <citation type="journal article" date="2019" name="Sci. Rep.">
        <title>Orb-weaving spider Araneus ventricosus genome elucidates the spidroin gene catalogue.</title>
        <authorList>
            <person name="Kono N."/>
            <person name="Nakamura H."/>
            <person name="Ohtoshi R."/>
            <person name="Moran D.A.P."/>
            <person name="Shinohara A."/>
            <person name="Yoshida Y."/>
            <person name="Fujiwara M."/>
            <person name="Mori M."/>
            <person name="Tomita M."/>
            <person name="Arakawa K."/>
        </authorList>
    </citation>
    <scope>NUCLEOTIDE SEQUENCE [LARGE SCALE GENOMIC DNA]</scope>
</reference>
<dbReference type="GO" id="GO:0003676">
    <property type="term" value="F:nucleic acid binding"/>
    <property type="evidence" value="ECO:0007669"/>
    <property type="project" value="InterPro"/>
</dbReference>